<comment type="caution">
    <text evidence="4">The sequence shown here is derived from an EMBL/GenBank/DDBJ whole genome shotgun (WGS) entry which is preliminary data.</text>
</comment>
<keyword evidence="1" id="KW-0808">Transferase</keyword>
<dbReference type="InterPro" id="IPR051016">
    <property type="entry name" value="Diverse_Substrate_AcTransf"/>
</dbReference>
<dbReference type="SUPFAM" id="SSF55729">
    <property type="entry name" value="Acyl-CoA N-acyltransferases (Nat)"/>
    <property type="match status" value="1"/>
</dbReference>
<dbReference type="InterPro" id="IPR000182">
    <property type="entry name" value="GNAT_dom"/>
</dbReference>
<proteinExistence type="predicted"/>
<sequence length="166" mass="18486">MSLTIRRAKPADTKTVLALIRGLALYEKLEHEAVATETDLNASLFAANPRVFCEIAEWQGETAGFALWFYSYSTFLGRHGIYLEDLFVRDAYRGHGIGQALLGHLAKRCVTEKLGRLEWSVLDWNEPAIGFYERQGAVLRKEWIGCRLAGEALERLALSANASGAP</sequence>
<dbReference type="Proteomes" id="UP001555786">
    <property type="component" value="Unassembled WGS sequence"/>
</dbReference>
<dbReference type="Gene3D" id="3.40.630.30">
    <property type="match status" value="1"/>
</dbReference>
<dbReference type="PROSITE" id="PS51186">
    <property type="entry name" value="GNAT"/>
    <property type="match status" value="1"/>
</dbReference>
<keyword evidence="2" id="KW-0012">Acyltransferase</keyword>
<dbReference type="PANTHER" id="PTHR10545">
    <property type="entry name" value="DIAMINE N-ACETYLTRANSFERASE"/>
    <property type="match status" value="1"/>
</dbReference>
<dbReference type="RefSeq" id="WP_367622612.1">
    <property type="nucleotide sequence ID" value="NZ_JBFNQD010000001.1"/>
</dbReference>
<dbReference type="CDD" id="cd04301">
    <property type="entry name" value="NAT_SF"/>
    <property type="match status" value="1"/>
</dbReference>
<keyword evidence="5" id="KW-1185">Reference proteome</keyword>
<gene>
    <name evidence="4" type="ORF">ABXS05_01070</name>
</gene>
<feature type="domain" description="N-acetyltransferase" evidence="3">
    <location>
        <begin position="3"/>
        <end position="159"/>
    </location>
</feature>
<dbReference type="InterPro" id="IPR016181">
    <property type="entry name" value="Acyl_CoA_acyltransferase"/>
</dbReference>
<evidence type="ECO:0000313" key="4">
    <source>
        <dbReference type="EMBL" id="MEW9304110.1"/>
    </source>
</evidence>
<organism evidence="4 5">
    <name type="scientific">Labrys neptuniae</name>
    <dbReference type="NCBI Taxonomy" id="376174"/>
    <lineage>
        <taxon>Bacteria</taxon>
        <taxon>Pseudomonadati</taxon>
        <taxon>Pseudomonadota</taxon>
        <taxon>Alphaproteobacteria</taxon>
        <taxon>Hyphomicrobiales</taxon>
        <taxon>Xanthobacteraceae</taxon>
        <taxon>Labrys</taxon>
    </lineage>
</organism>
<dbReference type="PANTHER" id="PTHR10545:SF29">
    <property type="entry name" value="GH14572P-RELATED"/>
    <property type="match status" value="1"/>
</dbReference>
<protein>
    <submittedName>
        <fullName evidence="4">GNAT family N-acetyltransferase</fullName>
    </submittedName>
</protein>
<reference evidence="4 5" key="1">
    <citation type="submission" date="2024-07" db="EMBL/GenBank/DDBJ databases">
        <title>Description of Labrys sedimenti sp. nov., isolated from a diclofenac-degrading enrichment culture.</title>
        <authorList>
            <person name="Tancsics A."/>
            <person name="Csepanyi A."/>
        </authorList>
    </citation>
    <scope>NUCLEOTIDE SEQUENCE [LARGE SCALE GENOMIC DNA]</scope>
    <source>
        <strain evidence="4 5">LMG 23578</strain>
    </source>
</reference>
<dbReference type="Pfam" id="PF00583">
    <property type="entry name" value="Acetyltransf_1"/>
    <property type="match status" value="1"/>
</dbReference>
<dbReference type="EMBL" id="JBFNQD010000001">
    <property type="protein sequence ID" value="MEW9304110.1"/>
    <property type="molecule type" value="Genomic_DNA"/>
</dbReference>
<name>A0ABV3PEQ8_9HYPH</name>
<evidence type="ECO:0000313" key="5">
    <source>
        <dbReference type="Proteomes" id="UP001555786"/>
    </source>
</evidence>
<evidence type="ECO:0000256" key="2">
    <source>
        <dbReference type="ARBA" id="ARBA00023315"/>
    </source>
</evidence>
<accession>A0ABV3PEQ8</accession>
<evidence type="ECO:0000259" key="3">
    <source>
        <dbReference type="PROSITE" id="PS51186"/>
    </source>
</evidence>
<evidence type="ECO:0000256" key="1">
    <source>
        <dbReference type="ARBA" id="ARBA00022679"/>
    </source>
</evidence>